<evidence type="ECO:0000313" key="2">
    <source>
        <dbReference type="EMBL" id="KAK7053964.1"/>
    </source>
</evidence>
<evidence type="ECO:0000256" key="1">
    <source>
        <dbReference type="SAM" id="MobiDB-lite"/>
    </source>
</evidence>
<keyword evidence="3" id="KW-1185">Reference proteome</keyword>
<dbReference type="Proteomes" id="UP001362999">
    <property type="component" value="Unassembled WGS sequence"/>
</dbReference>
<reference evidence="2 3" key="1">
    <citation type="journal article" date="2024" name="J Genomics">
        <title>Draft genome sequencing and assembly of Favolaschia claudopus CIRM-BRFM 2984 isolated from oak limbs.</title>
        <authorList>
            <person name="Navarro D."/>
            <person name="Drula E."/>
            <person name="Chaduli D."/>
            <person name="Cazenave R."/>
            <person name="Ahrendt S."/>
            <person name="Wang J."/>
            <person name="Lipzen A."/>
            <person name="Daum C."/>
            <person name="Barry K."/>
            <person name="Grigoriev I.V."/>
            <person name="Favel A."/>
            <person name="Rosso M.N."/>
            <person name="Martin F."/>
        </authorList>
    </citation>
    <scope>NUCLEOTIDE SEQUENCE [LARGE SCALE GENOMIC DNA]</scope>
    <source>
        <strain evidence="2 3">CIRM-BRFM 2984</strain>
    </source>
</reference>
<dbReference type="AlphaFoldDB" id="A0AAW0DQT2"/>
<evidence type="ECO:0000313" key="3">
    <source>
        <dbReference type="Proteomes" id="UP001362999"/>
    </source>
</evidence>
<proteinExistence type="predicted"/>
<feature type="region of interest" description="Disordered" evidence="1">
    <location>
        <begin position="1"/>
        <end position="20"/>
    </location>
</feature>
<feature type="compositionally biased region" description="Basic and acidic residues" evidence="1">
    <location>
        <begin position="352"/>
        <end position="363"/>
    </location>
</feature>
<accession>A0AAW0DQT2</accession>
<organism evidence="2 3">
    <name type="scientific">Favolaschia claudopus</name>
    <dbReference type="NCBI Taxonomy" id="2862362"/>
    <lineage>
        <taxon>Eukaryota</taxon>
        <taxon>Fungi</taxon>
        <taxon>Dikarya</taxon>
        <taxon>Basidiomycota</taxon>
        <taxon>Agaricomycotina</taxon>
        <taxon>Agaricomycetes</taxon>
        <taxon>Agaricomycetidae</taxon>
        <taxon>Agaricales</taxon>
        <taxon>Marasmiineae</taxon>
        <taxon>Mycenaceae</taxon>
        <taxon>Favolaschia</taxon>
    </lineage>
</organism>
<feature type="region of interest" description="Disordered" evidence="1">
    <location>
        <begin position="335"/>
        <end position="363"/>
    </location>
</feature>
<dbReference type="EMBL" id="JAWWNJ010000006">
    <property type="protein sequence ID" value="KAK7053964.1"/>
    <property type="molecule type" value="Genomic_DNA"/>
</dbReference>
<feature type="compositionally biased region" description="Acidic residues" evidence="1">
    <location>
        <begin position="335"/>
        <end position="351"/>
    </location>
</feature>
<name>A0AAW0DQT2_9AGAR</name>
<sequence>MPRRSLLPRKYPVHANDDAAEKRLRREAAKTSEEVVTRTPGKIPIPATITEDAMEKVIRDITDGLQETLRELPKPERFRPKLLGIFLDSDALASLPEEERLREEQAARNWELWTNCVLDSMREPDRQQILREWRAQDESERKWELDQARWEEEQEYPGDMSSSAEYWLPSALLRNIAVLVRKAFAVGVTLPKQLSHRDTLKIDLFKGERFAEFKYPSAPGSVVSYMTYDCACPYHFCGENRRWPCRTLVNAERIEADWAEIRVGSDCREMGPGRRDEFPLFNNWRGSILVGGPLPLPLSSVDNLPVKKLSRGSADNNAHDLFARLEEIDEDYLPQLESVEDSEDESDGEGEGEGREYVLRAKL</sequence>
<protein>
    <submittedName>
        <fullName evidence="2">Uncharacterized protein</fullName>
    </submittedName>
</protein>
<gene>
    <name evidence="2" type="ORF">R3P38DRAFT_3254500</name>
</gene>
<comment type="caution">
    <text evidence="2">The sequence shown here is derived from an EMBL/GenBank/DDBJ whole genome shotgun (WGS) entry which is preliminary data.</text>
</comment>